<comment type="caution">
    <text evidence="5">The sequence shown here is derived from an EMBL/GenBank/DDBJ whole genome shotgun (WGS) entry which is preliminary data.</text>
</comment>
<evidence type="ECO:0000313" key="6">
    <source>
        <dbReference type="Proteomes" id="UP001500929"/>
    </source>
</evidence>
<evidence type="ECO:0000256" key="2">
    <source>
        <dbReference type="ARBA" id="ARBA00007639"/>
    </source>
</evidence>
<feature type="signal peptide" evidence="3">
    <location>
        <begin position="1"/>
        <end position="32"/>
    </location>
</feature>
<dbReference type="InterPro" id="IPR028082">
    <property type="entry name" value="Peripla_BP_I"/>
</dbReference>
<dbReference type="EMBL" id="BAAAQY010000006">
    <property type="protein sequence ID" value="GAA2237778.1"/>
    <property type="molecule type" value="Genomic_DNA"/>
</dbReference>
<comment type="subcellular location">
    <subcellularLocation>
        <location evidence="1">Cell envelope</location>
    </subcellularLocation>
</comment>
<evidence type="ECO:0000256" key="3">
    <source>
        <dbReference type="SAM" id="SignalP"/>
    </source>
</evidence>
<keyword evidence="3" id="KW-0732">Signal</keyword>
<protein>
    <recommendedName>
        <fullName evidence="4">Periplasmic binding protein domain-containing protein</fullName>
    </recommendedName>
</protein>
<sequence>MTHSILTSRPALGRRFARLGLVGLAAASLTLAGCSTVGDSTGGSTDAADDGTFTLGFAVGGQPDADWQELQGDVAAGLAEQRGWDFVELSNDNSEATATKNADIFIQKGVDLVMMFNGQPSANPVIAKKYADAGIPVITFDIAQEGWYFVGVDNAAAGTEGGTALGELAKEKWDCQVDLVIEAEGTAAGQINTWRTGNAADAIGEVCPDIPAENYVKYEADGNLTTSLANAPGVFAAHPDAKNILVVGLNDQAVVGALQAATQLGRDGSIMGWGQDGGLITGANVDPNLVGSVMYFLEGYPSFAFEIADEIAAGNPPAVKDTGDDAAVSVKPCPVTQEQAAAIPGIDERVAELADAPAGTTAYDLFCKS</sequence>
<keyword evidence="6" id="KW-1185">Reference proteome</keyword>
<dbReference type="RefSeq" id="WP_259479821.1">
    <property type="nucleotide sequence ID" value="NZ_BAAAQY010000006.1"/>
</dbReference>
<evidence type="ECO:0000256" key="1">
    <source>
        <dbReference type="ARBA" id="ARBA00004196"/>
    </source>
</evidence>
<evidence type="ECO:0000313" key="5">
    <source>
        <dbReference type="EMBL" id="GAA2237778.1"/>
    </source>
</evidence>
<dbReference type="InterPro" id="IPR025997">
    <property type="entry name" value="SBP_2_dom"/>
</dbReference>
<dbReference type="PANTHER" id="PTHR30036">
    <property type="entry name" value="D-XYLOSE-BINDING PERIPLASMIC PROTEIN"/>
    <property type="match status" value="1"/>
</dbReference>
<name>A0ABP5QJA2_9MICO</name>
<dbReference type="InterPro" id="IPR050555">
    <property type="entry name" value="Bact_Solute-Bind_Prot2"/>
</dbReference>
<accession>A0ABP5QJA2</accession>
<proteinExistence type="inferred from homology"/>
<dbReference type="SUPFAM" id="SSF53822">
    <property type="entry name" value="Periplasmic binding protein-like I"/>
    <property type="match status" value="1"/>
</dbReference>
<gene>
    <name evidence="5" type="ORF">GCM10009851_23570</name>
</gene>
<dbReference type="Gene3D" id="3.40.50.2300">
    <property type="match status" value="2"/>
</dbReference>
<comment type="similarity">
    <text evidence="2">Belongs to the bacterial solute-binding protein 2 family.</text>
</comment>
<dbReference type="Proteomes" id="UP001500929">
    <property type="component" value="Unassembled WGS sequence"/>
</dbReference>
<reference evidence="6" key="1">
    <citation type="journal article" date="2019" name="Int. J. Syst. Evol. Microbiol.">
        <title>The Global Catalogue of Microorganisms (GCM) 10K type strain sequencing project: providing services to taxonomists for standard genome sequencing and annotation.</title>
        <authorList>
            <consortium name="The Broad Institute Genomics Platform"/>
            <consortium name="The Broad Institute Genome Sequencing Center for Infectious Disease"/>
            <person name="Wu L."/>
            <person name="Ma J."/>
        </authorList>
    </citation>
    <scope>NUCLEOTIDE SEQUENCE [LARGE SCALE GENOMIC DNA]</scope>
    <source>
        <strain evidence="6">JCM 16117</strain>
    </source>
</reference>
<dbReference type="Pfam" id="PF13407">
    <property type="entry name" value="Peripla_BP_4"/>
    <property type="match status" value="1"/>
</dbReference>
<organism evidence="5 6">
    <name type="scientific">Herbiconiux moechotypicola</name>
    <dbReference type="NCBI Taxonomy" id="637393"/>
    <lineage>
        <taxon>Bacteria</taxon>
        <taxon>Bacillati</taxon>
        <taxon>Actinomycetota</taxon>
        <taxon>Actinomycetes</taxon>
        <taxon>Micrococcales</taxon>
        <taxon>Microbacteriaceae</taxon>
        <taxon>Herbiconiux</taxon>
    </lineage>
</organism>
<evidence type="ECO:0000259" key="4">
    <source>
        <dbReference type="Pfam" id="PF13407"/>
    </source>
</evidence>
<feature type="domain" description="Periplasmic binding protein" evidence="4">
    <location>
        <begin position="56"/>
        <end position="285"/>
    </location>
</feature>
<feature type="chain" id="PRO_5046811867" description="Periplasmic binding protein domain-containing protein" evidence="3">
    <location>
        <begin position="33"/>
        <end position="369"/>
    </location>
</feature>
<dbReference type="PANTHER" id="PTHR30036:SF7">
    <property type="entry name" value="ABC TRANSPORTER PERIPLASMIC-BINDING PROTEIN YPHF"/>
    <property type="match status" value="1"/>
</dbReference>